<dbReference type="InterPro" id="IPR002125">
    <property type="entry name" value="CMP_dCMP_dom"/>
</dbReference>
<dbReference type="InterPro" id="IPR001660">
    <property type="entry name" value="SAM"/>
</dbReference>
<dbReference type="InterPro" id="IPR016193">
    <property type="entry name" value="Cytidine_deaminase-like"/>
</dbReference>
<feature type="region of interest" description="Disordered" evidence="2">
    <location>
        <begin position="982"/>
        <end position="1109"/>
    </location>
</feature>
<dbReference type="SUPFAM" id="SSF47769">
    <property type="entry name" value="SAM/Pointed domain"/>
    <property type="match status" value="1"/>
</dbReference>
<dbReference type="Gene3D" id="2.30.30.140">
    <property type="match status" value="1"/>
</dbReference>
<feature type="compositionally biased region" description="Basic and acidic residues" evidence="2">
    <location>
        <begin position="776"/>
        <end position="792"/>
    </location>
</feature>
<feature type="region of interest" description="Disordered" evidence="2">
    <location>
        <begin position="272"/>
        <end position="318"/>
    </location>
</feature>
<accession>K3WP86</accession>
<feature type="compositionally biased region" description="Low complexity" evidence="2">
    <location>
        <begin position="1304"/>
        <end position="1313"/>
    </location>
</feature>
<dbReference type="Pfam" id="PF13499">
    <property type="entry name" value="EF-hand_7"/>
    <property type="match status" value="1"/>
</dbReference>
<feature type="region of interest" description="Disordered" evidence="2">
    <location>
        <begin position="1397"/>
        <end position="1424"/>
    </location>
</feature>
<dbReference type="GO" id="GO:0005783">
    <property type="term" value="C:endoplasmic reticulum"/>
    <property type="evidence" value="ECO:0007669"/>
    <property type="project" value="TreeGrafter"/>
</dbReference>
<dbReference type="PANTHER" id="PTHR15136">
    <property type="entry name" value="STROMAL INTERACTION MOLECULE HOMOLOG"/>
    <property type="match status" value="1"/>
</dbReference>
<feature type="compositionally biased region" description="Basic residues" evidence="2">
    <location>
        <begin position="1027"/>
        <end position="1054"/>
    </location>
</feature>
<evidence type="ECO:0000256" key="1">
    <source>
        <dbReference type="ARBA" id="ARBA00022837"/>
    </source>
</evidence>
<evidence type="ECO:0000313" key="6">
    <source>
        <dbReference type="Proteomes" id="UP000019132"/>
    </source>
</evidence>
<dbReference type="STRING" id="431595.K3WP86"/>
<dbReference type="InterPro" id="IPR037608">
    <property type="entry name" value="STIM1/2"/>
</dbReference>
<evidence type="ECO:0000259" key="3">
    <source>
        <dbReference type="PROSITE" id="PS50105"/>
    </source>
</evidence>
<feature type="compositionally biased region" description="Low complexity" evidence="2">
    <location>
        <begin position="1056"/>
        <end position="1071"/>
    </location>
</feature>
<dbReference type="eggNOG" id="KOG0833">
    <property type="taxonomic scope" value="Eukaryota"/>
</dbReference>
<dbReference type="InterPro" id="IPR002048">
    <property type="entry name" value="EF_hand_dom"/>
</dbReference>
<dbReference type="GO" id="GO:0003824">
    <property type="term" value="F:catalytic activity"/>
    <property type="evidence" value="ECO:0007669"/>
    <property type="project" value="InterPro"/>
</dbReference>
<reference evidence="5" key="3">
    <citation type="submission" date="2015-02" db="UniProtKB">
        <authorList>
            <consortium name="EnsemblProtists"/>
        </authorList>
    </citation>
    <scope>IDENTIFICATION</scope>
    <source>
        <strain evidence="5">DAOM BR144</strain>
    </source>
</reference>
<dbReference type="EMBL" id="GL376635">
    <property type="status" value="NOT_ANNOTATED_CDS"/>
    <property type="molecule type" value="Genomic_DNA"/>
</dbReference>
<feature type="compositionally biased region" description="Basic and acidic residues" evidence="2">
    <location>
        <begin position="302"/>
        <end position="311"/>
    </location>
</feature>
<dbReference type="HOGENOM" id="CLU_007675_0_0_1"/>
<protein>
    <submittedName>
        <fullName evidence="5">Uncharacterized protein</fullName>
    </submittedName>
</protein>
<dbReference type="Gene3D" id="3.40.140.10">
    <property type="entry name" value="Cytidine Deaminase, domain 2"/>
    <property type="match status" value="1"/>
</dbReference>
<dbReference type="SUPFAM" id="SSF63748">
    <property type="entry name" value="Tudor/PWWP/MBT"/>
    <property type="match status" value="1"/>
</dbReference>
<dbReference type="InterPro" id="IPR018247">
    <property type="entry name" value="EF_Hand_1_Ca_BS"/>
</dbReference>
<dbReference type="OMA" id="CRWLDAQ"/>
<proteinExistence type="predicted"/>
<evidence type="ECO:0000313" key="5">
    <source>
        <dbReference type="EnsemblProtists" id="PYU1_T006778"/>
    </source>
</evidence>
<keyword evidence="6" id="KW-1185">Reference proteome</keyword>
<dbReference type="PROSITE" id="PS50222">
    <property type="entry name" value="EF_HAND_2"/>
    <property type="match status" value="2"/>
</dbReference>
<dbReference type="InterPro" id="IPR013761">
    <property type="entry name" value="SAM/pointed_sf"/>
</dbReference>
<feature type="region of interest" description="Disordered" evidence="2">
    <location>
        <begin position="656"/>
        <end position="680"/>
    </location>
</feature>
<dbReference type="SUPFAM" id="SSF47473">
    <property type="entry name" value="EF-hand"/>
    <property type="match status" value="1"/>
</dbReference>
<feature type="compositionally biased region" description="Low complexity" evidence="2">
    <location>
        <begin position="1010"/>
        <end position="1023"/>
    </location>
</feature>
<dbReference type="Pfam" id="PF00536">
    <property type="entry name" value="SAM_1"/>
    <property type="match status" value="1"/>
</dbReference>
<dbReference type="GO" id="GO:0005886">
    <property type="term" value="C:plasma membrane"/>
    <property type="evidence" value="ECO:0007669"/>
    <property type="project" value="TreeGrafter"/>
</dbReference>
<feature type="region of interest" description="Disordered" evidence="2">
    <location>
        <begin position="1287"/>
        <end position="1340"/>
    </location>
</feature>
<dbReference type="Pfam" id="PF13405">
    <property type="entry name" value="EF-hand_6"/>
    <property type="match status" value="1"/>
</dbReference>
<feature type="domain" description="EF-hand" evidence="4">
    <location>
        <begin position="417"/>
        <end position="452"/>
    </location>
</feature>
<dbReference type="Pfam" id="PF00383">
    <property type="entry name" value="dCMP_cyt_deam_1"/>
    <property type="match status" value="1"/>
</dbReference>
<feature type="compositionally biased region" description="Acidic residues" evidence="2">
    <location>
        <begin position="1415"/>
        <end position="1424"/>
    </location>
</feature>
<dbReference type="InParanoid" id="K3WP86"/>
<dbReference type="EnsemblProtists" id="PYU1_T006778">
    <property type="protein sequence ID" value="PYU1_T006778"/>
    <property type="gene ID" value="PYU1_G006764"/>
</dbReference>
<dbReference type="CDD" id="cd00051">
    <property type="entry name" value="EFh"/>
    <property type="match status" value="1"/>
</dbReference>
<feature type="compositionally biased region" description="Polar residues" evidence="2">
    <location>
        <begin position="272"/>
        <end position="296"/>
    </location>
</feature>
<evidence type="ECO:0000259" key="4">
    <source>
        <dbReference type="PROSITE" id="PS50222"/>
    </source>
</evidence>
<feature type="compositionally biased region" description="Acidic residues" evidence="2">
    <location>
        <begin position="1287"/>
        <end position="1302"/>
    </location>
</feature>
<feature type="compositionally biased region" description="Basic and acidic residues" evidence="2">
    <location>
        <begin position="985"/>
        <end position="1008"/>
    </location>
</feature>
<dbReference type="SMART" id="SM00454">
    <property type="entry name" value="SAM"/>
    <property type="match status" value="1"/>
</dbReference>
<dbReference type="GO" id="GO:0002115">
    <property type="term" value="P:store-operated calcium entry"/>
    <property type="evidence" value="ECO:0007669"/>
    <property type="project" value="TreeGrafter"/>
</dbReference>
<feature type="region of interest" description="Disordered" evidence="2">
    <location>
        <begin position="757"/>
        <end position="803"/>
    </location>
</feature>
<feature type="compositionally biased region" description="Basic and acidic residues" evidence="2">
    <location>
        <begin position="1317"/>
        <end position="1338"/>
    </location>
</feature>
<name>K3WP86_GLOUD</name>
<feature type="region of interest" description="Disordered" evidence="2">
    <location>
        <begin position="19"/>
        <end position="64"/>
    </location>
</feature>
<dbReference type="PROSITE" id="PS50105">
    <property type="entry name" value="SAM_DOMAIN"/>
    <property type="match status" value="1"/>
</dbReference>
<dbReference type="GO" id="GO:0005246">
    <property type="term" value="F:calcium channel regulator activity"/>
    <property type="evidence" value="ECO:0007669"/>
    <property type="project" value="InterPro"/>
</dbReference>
<dbReference type="CDD" id="cd04508">
    <property type="entry name" value="Tudor_SF"/>
    <property type="match status" value="1"/>
</dbReference>
<dbReference type="SUPFAM" id="SSF53927">
    <property type="entry name" value="Cytidine deaminase-like"/>
    <property type="match status" value="1"/>
</dbReference>
<sequence>MNQVDDDLHRVLQLARAQSRLHAAKASRGRGSKSKASSVRHAAERHRHDGSNAPHRSCSQPPSTLLNAKLKGMAALNGLENAIPRLSDCSKTAIRHAQQAVSRDKEEDALVQDEEAKLAARRALYKRHYSGLQAPYAPRGLPKLECLLDAAQQAKTKMARHSALPLGASVLTSGNHIYVSCTIESVQHDAKFTLCAERAAIMKALGEDPDEVVTAMAICSDQKDTLLPFPCGTCREFMAGCGDFPVFLVNGESMSEETRSFALFPRARQTQMAGVTQQGAHTDQQLRSSKASTSTRAGVGDACRRKSKLENNDDNDEENVPIEMSEWRCEHVLRWLAKDVELPQYRDVFARNGVDGCMLLHLQDCDLQLLLGIMQPLHRKRLLVHIDRLKDRALLEHGVDYGQLQDYLAVLDRDRIAVVAQLKATFDRLDQNHDGLLDFHEVKHALRRLGCDASAQAVETLLRGKILHGGDDNSTNDSDKGNVSFVQFATAFSSLAMQPASEDRRQQQPQRWRVPGVDVDGLRGTFAKADRDNSGRIDAQELVGLFRSLEKTKSVDDKALAEKARTWLREADGDGDSRLSFAEFLVRYLQLTKTHDLSKLKSFFEDTEPVNATYYKPISVLRRALKTFFPEFSLPEISVWYKRHLNSSLLRAIAPEAEPDRSDAPNKSIAYEPSGKANKDEQQIAMASTTILKPRTLTISFADFVLAVFLFQEHTRERQKNERVLYATMSNDALSHKSRIVHLQQSGHVRMCPKSTASLAETRRQQQQTCANSPRSRRDEAENEGKHNNTDDEQKESDDADCKKTRRKVALQLARVDATFDRFAKAKMGALQTKISRRQHSEIDDDEVSSRELNALETVQAMTELGISCSRAQMLRLLKDEGFGLHDCINRRDFRRLFHHFHAQCQTVSNGKVPSNRCRPTGLSSIRFEHETTMSHMKERLHGEYGKHRNRQDYDEYLVRERKMKDDKLSLGQMKRKPWTSEMARYVDEKQRSRRQAESTAKEEESKDASNSNCSESEMSSHGGRAGTRRSSRRTSRSRSHHRSSSRRIVRRKAPVSLTASSTSSASVSSSNETTTDSEFDAERHGCYRRHSHRHDPAARQQRQRKQKQYGFEIGDRIVCGTERSHGTIIRLYQEYFVADIHFDNGKNVKNVDLTKLRRVDPLDEHGTRPPKQPPPLRVGVRVAVMHKGTKTTRKGTIVRCRMDNTFDVQVNEIGEQDTLVRVPARHLRVVAPPMVFAQGASVKVKQRHEYVRGKVHTCCANGTYDIQVRKDKSLLKRIEGELLSLDDDDDDNGYSENDDDGGTTKSTIAIKSSSRHRSDSDDEGKQEHEADEAKYDDFEPEFAVGDRIEARFQGKDAYYSGKIMRVRTDGTYDVVYDDSDEEAHVKSHFIKSAASCDLKSSSNNQQKQKKMEDEYADDGFESD</sequence>
<dbReference type="SMART" id="SM00054">
    <property type="entry name" value="EFh"/>
    <property type="match status" value="3"/>
</dbReference>
<dbReference type="GO" id="GO:0006874">
    <property type="term" value="P:intracellular calcium ion homeostasis"/>
    <property type="evidence" value="ECO:0007669"/>
    <property type="project" value="TreeGrafter"/>
</dbReference>
<dbReference type="InterPro" id="IPR011992">
    <property type="entry name" value="EF-hand-dom_pair"/>
</dbReference>
<dbReference type="Proteomes" id="UP000019132">
    <property type="component" value="Unassembled WGS sequence"/>
</dbReference>
<feature type="compositionally biased region" description="Basic residues" evidence="2">
    <location>
        <begin position="22"/>
        <end position="33"/>
    </location>
</feature>
<dbReference type="Gene3D" id="1.10.238.10">
    <property type="entry name" value="EF-hand"/>
    <property type="match status" value="2"/>
</dbReference>
<dbReference type="PROSITE" id="PS00018">
    <property type="entry name" value="EF_HAND_1"/>
    <property type="match status" value="2"/>
</dbReference>
<reference evidence="6" key="2">
    <citation type="submission" date="2010-04" db="EMBL/GenBank/DDBJ databases">
        <authorList>
            <person name="Buell R."/>
            <person name="Hamilton J."/>
            <person name="Hostetler J."/>
        </authorList>
    </citation>
    <scope>NUCLEOTIDE SEQUENCE [LARGE SCALE GENOMIC DNA]</scope>
    <source>
        <strain evidence="6">DAOM:BR144</strain>
    </source>
</reference>
<feature type="domain" description="SAM" evidence="3">
    <location>
        <begin position="327"/>
        <end position="392"/>
    </location>
</feature>
<dbReference type="CDD" id="cd01283">
    <property type="entry name" value="cytidine_deaminase"/>
    <property type="match status" value="1"/>
</dbReference>
<dbReference type="PANTHER" id="PTHR15136:SF5">
    <property type="entry name" value="STROMAL INTERACTION MOLECULE HOMOLOG"/>
    <property type="match status" value="1"/>
</dbReference>
<dbReference type="VEuPathDB" id="FungiDB:PYU1_G006764"/>
<feature type="domain" description="EF-hand" evidence="4">
    <location>
        <begin position="517"/>
        <end position="552"/>
    </location>
</feature>
<evidence type="ECO:0000256" key="2">
    <source>
        <dbReference type="SAM" id="MobiDB-lite"/>
    </source>
</evidence>
<organism evidence="5 6">
    <name type="scientific">Globisporangium ultimum (strain ATCC 200006 / CBS 805.95 / DAOM BR144)</name>
    <name type="common">Pythium ultimum</name>
    <dbReference type="NCBI Taxonomy" id="431595"/>
    <lineage>
        <taxon>Eukaryota</taxon>
        <taxon>Sar</taxon>
        <taxon>Stramenopiles</taxon>
        <taxon>Oomycota</taxon>
        <taxon>Peronosporomycetes</taxon>
        <taxon>Pythiales</taxon>
        <taxon>Pythiaceae</taxon>
        <taxon>Globisporangium</taxon>
    </lineage>
</organism>
<reference evidence="6" key="1">
    <citation type="journal article" date="2010" name="Genome Biol.">
        <title>Genome sequence of the necrotrophic plant pathogen Pythium ultimum reveals original pathogenicity mechanisms and effector repertoire.</title>
        <authorList>
            <person name="Levesque C.A."/>
            <person name="Brouwer H."/>
            <person name="Cano L."/>
            <person name="Hamilton J.P."/>
            <person name="Holt C."/>
            <person name="Huitema E."/>
            <person name="Raffaele S."/>
            <person name="Robideau G.P."/>
            <person name="Thines M."/>
            <person name="Win J."/>
            <person name="Zerillo M.M."/>
            <person name="Beakes G.W."/>
            <person name="Boore J.L."/>
            <person name="Busam D."/>
            <person name="Dumas B."/>
            <person name="Ferriera S."/>
            <person name="Fuerstenberg S.I."/>
            <person name="Gachon C.M."/>
            <person name="Gaulin E."/>
            <person name="Govers F."/>
            <person name="Grenville-Briggs L."/>
            <person name="Horner N."/>
            <person name="Hostetler J."/>
            <person name="Jiang R.H."/>
            <person name="Johnson J."/>
            <person name="Krajaejun T."/>
            <person name="Lin H."/>
            <person name="Meijer H.J."/>
            <person name="Moore B."/>
            <person name="Morris P."/>
            <person name="Phuntmart V."/>
            <person name="Puiu D."/>
            <person name="Shetty J."/>
            <person name="Stajich J.E."/>
            <person name="Tripathy S."/>
            <person name="Wawra S."/>
            <person name="van West P."/>
            <person name="Whitty B.R."/>
            <person name="Coutinho P.M."/>
            <person name="Henrissat B."/>
            <person name="Martin F."/>
            <person name="Thomas P.D."/>
            <person name="Tyler B.M."/>
            <person name="De Vries R.P."/>
            <person name="Kamoun S."/>
            <person name="Yandell M."/>
            <person name="Tisserat N."/>
            <person name="Buell C.R."/>
        </authorList>
    </citation>
    <scope>NUCLEOTIDE SEQUENCE</scope>
    <source>
        <strain evidence="6">DAOM:BR144</strain>
    </source>
</reference>
<dbReference type="Gene3D" id="1.10.150.50">
    <property type="entry name" value="Transcription Factor, Ets-1"/>
    <property type="match status" value="1"/>
</dbReference>
<keyword evidence="1" id="KW-0106">Calcium</keyword>
<dbReference type="GO" id="GO:0005509">
    <property type="term" value="F:calcium ion binding"/>
    <property type="evidence" value="ECO:0007669"/>
    <property type="project" value="InterPro"/>
</dbReference>
<feature type="compositionally biased region" description="Polar residues" evidence="2">
    <location>
        <begin position="757"/>
        <end position="774"/>
    </location>
</feature>